<dbReference type="Proteomes" id="UP000246464">
    <property type="component" value="Chromosome 14"/>
</dbReference>
<feature type="region of interest" description="Disordered" evidence="1">
    <location>
        <begin position="24"/>
        <end position="65"/>
    </location>
</feature>
<dbReference type="AlphaFoldDB" id="A0A2U9CF31"/>
<feature type="compositionally biased region" description="Basic and acidic residues" evidence="1">
    <location>
        <begin position="56"/>
        <end position="65"/>
    </location>
</feature>
<dbReference type="EMBL" id="CP026256">
    <property type="protein sequence ID" value="AWP13462.1"/>
    <property type="molecule type" value="Genomic_DNA"/>
</dbReference>
<evidence type="ECO:0000256" key="1">
    <source>
        <dbReference type="SAM" id="MobiDB-lite"/>
    </source>
</evidence>
<protein>
    <submittedName>
        <fullName evidence="2">Uncharacterized protein</fullName>
    </submittedName>
</protein>
<proteinExistence type="predicted"/>
<accession>A0A2U9CF31</accession>
<gene>
    <name evidence="2" type="ORF">SMAX5B_018366</name>
</gene>
<organism evidence="2 3">
    <name type="scientific">Scophthalmus maximus</name>
    <name type="common">Turbot</name>
    <name type="synonym">Psetta maxima</name>
    <dbReference type="NCBI Taxonomy" id="52904"/>
    <lineage>
        <taxon>Eukaryota</taxon>
        <taxon>Metazoa</taxon>
        <taxon>Chordata</taxon>
        <taxon>Craniata</taxon>
        <taxon>Vertebrata</taxon>
        <taxon>Euteleostomi</taxon>
        <taxon>Actinopterygii</taxon>
        <taxon>Neopterygii</taxon>
        <taxon>Teleostei</taxon>
        <taxon>Neoteleostei</taxon>
        <taxon>Acanthomorphata</taxon>
        <taxon>Carangaria</taxon>
        <taxon>Pleuronectiformes</taxon>
        <taxon>Pleuronectoidei</taxon>
        <taxon>Scophthalmidae</taxon>
        <taxon>Scophthalmus</taxon>
    </lineage>
</organism>
<evidence type="ECO:0000313" key="2">
    <source>
        <dbReference type="EMBL" id="AWP13462.1"/>
    </source>
</evidence>
<keyword evidence="3" id="KW-1185">Reference proteome</keyword>
<evidence type="ECO:0000313" key="3">
    <source>
        <dbReference type="Proteomes" id="UP000246464"/>
    </source>
</evidence>
<reference evidence="2 3" key="1">
    <citation type="submission" date="2017-12" db="EMBL/GenBank/DDBJ databases">
        <title>Integrating genomic resources of turbot (Scophthalmus maximus) in depth evaluation of genetic and physical mapping variation across individuals.</title>
        <authorList>
            <person name="Martinez P."/>
        </authorList>
    </citation>
    <scope>NUCLEOTIDE SEQUENCE [LARGE SCALE GENOMIC DNA]</scope>
</reference>
<sequence length="74" mass="8717">MKKRKHPYFIYNIGPLEPRKRITFSSSLPSDANGRRWNGPIDKSNSTSQEKKKKRELRDDRGFKDDMQVVFTST</sequence>
<name>A0A2U9CF31_SCOMX</name>